<accession>K6XEY8</accession>
<dbReference type="SUPFAM" id="SSF53822">
    <property type="entry name" value="Periplasmic binding protein-like I"/>
    <property type="match status" value="1"/>
</dbReference>
<comment type="caution">
    <text evidence="6">The sequence shown here is derived from an EMBL/GenBank/DDBJ whole genome shotgun (WGS) entry which is preliminary data.</text>
</comment>
<proteinExistence type="inferred from homology"/>
<name>K6XEY8_9MICO</name>
<evidence type="ECO:0000313" key="7">
    <source>
        <dbReference type="Proteomes" id="UP000008366"/>
    </source>
</evidence>
<feature type="signal peptide" evidence="4">
    <location>
        <begin position="1"/>
        <end position="23"/>
    </location>
</feature>
<dbReference type="PANTHER" id="PTHR46847:SF1">
    <property type="entry name" value="D-ALLOSE-BINDING PERIPLASMIC PROTEIN-RELATED"/>
    <property type="match status" value="1"/>
</dbReference>
<dbReference type="RefSeq" id="WP_006593901.1">
    <property type="nucleotide sequence ID" value="NZ_BAHD01000066.1"/>
</dbReference>
<dbReference type="PROSITE" id="PS51257">
    <property type="entry name" value="PROKAR_LIPOPROTEIN"/>
    <property type="match status" value="1"/>
</dbReference>
<dbReference type="Gene3D" id="3.40.50.2300">
    <property type="match status" value="2"/>
</dbReference>
<dbReference type="Pfam" id="PF13407">
    <property type="entry name" value="Peripla_BP_4"/>
    <property type="match status" value="1"/>
</dbReference>
<reference evidence="6 7" key="1">
    <citation type="submission" date="2012-08" db="EMBL/GenBank/DDBJ databases">
        <title>Whole genome shotgun sequence of Kineosphaera limosa NBRC 100340.</title>
        <authorList>
            <person name="Yoshida I."/>
            <person name="Isaki S."/>
            <person name="Hosoyama A."/>
            <person name="Tsuchikane K."/>
            <person name="Katsumata H."/>
            <person name="Ando Y."/>
            <person name="Ohji S."/>
            <person name="Hamada M."/>
            <person name="Tamura T."/>
            <person name="Yamazoe A."/>
            <person name="Yamazaki S."/>
            <person name="Fujita N."/>
        </authorList>
    </citation>
    <scope>NUCLEOTIDE SEQUENCE [LARGE SCALE GENOMIC DNA]</scope>
    <source>
        <strain evidence="6 7">NBRC 100340</strain>
    </source>
</reference>
<evidence type="ECO:0000259" key="5">
    <source>
        <dbReference type="Pfam" id="PF13407"/>
    </source>
</evidence>
<gene>
    <name evidence="6" type="primary">rbsB</name>
    <name evidence="6" type="ORF">KILIM_066_00100</name>
</gene>
<dbReference type="OrthoDB" id="9813037at2"/>
<evidence type="ECO:0000313" key="6">
    <source>
        <dbReference type="EMBL" id="GAB97369.1"/>
    </source>
</evidence>
<sequence length="323" mass="32094">MARSTFHTLAAVTSVSVLTLGLAACNRDSAPAGDAAGATGTAGGAGKTITLAVSTLNNPFFVDLRDGAQEAADAGGATLNVVDAQNDAATQANQIADAVTKQASVVIINPVDSDAAGSAVTPALNANIPVVAVDRAVNGAEVASLISSDNVQGGKLAAEALGKAMGGSGEVIVLQGVPGTSASRDRGQGFTDGVAGAGISVIAQQPANFDRTQGLNVATNLLQSNSGAKGIFAENDEMALGAIQALGNRAGQEVMVFGFDGTADALAAIEAGTMVGTIAQQPKELGKEAVNNALKVAAGETVEKQIPVEVKAVTKENVNEFKQ</sequence>
<dbReference type="GO" id="GO:0030246">
    <property type="term" value="F:carbohydrate binding"/>
    <property type="evidence" value="ECO:0007669"/>
    <property type="project" value="UniProtKB-ARBA"/>
</dbReference>
<dbReference type="AlphaFoldDB" id="K6XEY8"/>
<dbReference type="InterPro" id="IPR025997">
    <property type="entry name" value="SBP_2_dom"/>
</dbReference>
<evidence type="ECO:0000256" key="3">
    <source>
        <dbReference type="ARBA" id="ARBA00022729"/>
    </source>
</evidence>
<evidence type="ECO:0000256" key="4">
    <source>
        <dbReference type="SAM" id="SignalP"/>
    </source>
</evidence>
<comment type="similarity">
    <text evidence="2">Belongs to the bacterial solute-binding protein 2 family.</text>
</comment>
<dbReference type="InterPro" id="IPR028082">
    <property type="entry name" value="Peripla_BP_I"/>
</dbReference>
<evidence type="ECO:0000256" key="1">
    <source>
        <dbReference type="ARBA" id="ARBA00004196"/>
    </source>
</evidence>
<dbReference type="STRING" id="1184609.KILIM_066_00100"/>
<keyword evidence="3 4" id="KW-0732">Signal</keyword>
<dbReference type="eggNOG" id="COG1879">
    <property type="taxonomic scope" value="Bacteria"/>
</dbReference>
<protein>
    <submittedName>
        <fullName evidence="6">Ribose ABC transporter substrate-binding protein</fullName>
    </submittedName>
</protein>
<dbReference type="Proteomes" id="UP000008366">
    <property type="component" value="Unassembled WGS sequence"/>
</dbReference>
<feature type="chain" id="PRO_5003900257" evidence="4">
    <location>
        <begin position="24"/>
        <end position="323"/>
    </location>
</feature>
<dbReference type="PANTHER" id="PTHR46847">
    <property type="entry name" value="D-ALLOSE-BINDING PERIPLASMIC PROTEIN-RELATED"/>
    <property type="match status" value="1"/>
</dbReference>
<dbReference type="GO" id="GO:0030313">
    <property type="term" value="C:cell envelope"/>
    <property type="evidence" value="ECO:0007669"/>
    <property type="project" value="UniProtKB-SubCell"/>
</dbReference>
<comment type="subcellular location">
    <subcellularLocation>
        <location evidence="1">Cell envelope</location>
    </subcellularLocation>
</comment>
<evidence type="ECO:0000256" key="2">
    <source>
        <dbReference type="ARBA" id="ARBA00007639"/>
    </source>
</evidence>
<dbReference type="EMBL" id="BAHD01000066">
    <property type="protein sequence ID" value="GAB97369.1"/>
    <property type="molecule type" value="Genomic_DNA"/>
</dbReference>
<organism evidence="6 7">
    <name type="scientific">Kineosphaera limosa NBRC 100340</name>
    <dbReference type="NCBI Taxonomy" id="1184609"/>
    <lineage>
        <taxon>Bacteria</taxon>
        <taxon>Bacillati</taxon>
        <taxon>Actinomycetota</taxon>
        <taxon>Actinomycetes</taxon>
        <taxon>Micrococcales</taxon>
        <taxon>Dermatophilaceae</taxon>
        <taxon>Kineosphaera</taxon>
    </lineage>
</organism>
<feature type="domain" description="Periplasmic binding protein" evidence="5">
    <location>
        <begin position="50"/>
        <end position="300"/>
    </location>
</feature>
<keyword evidence="7" id="KW-1185">Reference proteome</keyword>